<evidence type="ECO:0000313" key="4">
    <source>
        <dbReference type="Proteomes" id="UP000828390"/>
    </source>
</evidence>
<feature type="compositionally biased region" description="Basic and acidic residues" evidence="1">
    <location>
        <begin position="219"/>
        <end position="228"/>
    </location>
</feature>
<reference evidence="2" key="2">
    <citation type="submission" date="2020-11" db="EMBL/GenBank/DDBJ databases">
        <authorList>
            <person name="McCartney M.A."/>
            <person name="Auch B."/>
            <person name="Kono T."/>
            <person name="Mallez S."/>
            <person name="Becker A."/>
            <person name="Gohl D.M."/>
            <person name="Silverstein K.A.T."/>
            <person name="Koren S."/>
            <person name="Bechman K.B."/>
            <person name="Herman A."/>
            <person name="Abrahante J.E."/>
            <person name="Garbe J."/>
        </authorList>
    </citation>
    <scope>NUCLEOTIDE SEQUENCE</scope>
    <source>
        <strain evidence="2">Duluth1</strain>
        <tissue evidence="2">Whole animal</tissue>
    </source>
</reference>
<feature type="region of interest" description="Disordered" evidence="1">
    <location>
        <begin position="189"/>
        <end position="228"/>
    </location>
</feature>
<comment type="caution">
    <text evidence="2">The sequence shown here is derived from an EMBL/GenBank/DDBJ whole genome shotgun (WGS) entry which is preliminary data.</text>
</comment>
<dbReference type="EMBL" id="JAIWYP010000006">
    <property type="protein sequence ID" value="KAH3805293.1"/>
    <property type="molecule type" value="Genomic_DNA"/>
</dbReference>
<feature type="region of interest" description="Disordered" evidence="1">
    <location>
        <begin position="1"/>
        <end position="73"/>
    </location>
</feature>
<evidence type="ECO:0000313" key="3">
    <source>
        <dbReference type="EMBL" id="KAH3805293.1"/>
    </source>
</evidence>
<name>A0A9D4G087_DREPO</name>
<feature type="compositionally biased region" description="Polar residues" evidence="1">
    <location>
        <begin position="259"/>
        <end position="270"/>
    </location>
</feature>
<feature type="compositionally biased region" description="Basic and acidic residues" evidence="1">
    <location>
        <begin position="57"/>
        <end position="66"/>
    </location>
</feature>
<feature type="region of interest" description="Disordered" evidence="1">
    <location>
        <begin position="243"/>
        <end position="315"/>
    </location>
</feature>
<protein>
    <submittedName>
        <fullName evidence="2">Uncharacterized protein</fullName>
    </submittedName>
</protein>
<feature type="compositionally biased region" description="Basic and acidic residues" evidence="1">
    <location>
        <begin position="189"/>
        <end position="198"/>
    </location>
</feature>
<reference evidence="2" key="1">
    <citation type="journal article" date="2019" name="bioRxiv">
        <title>The Genome of the Zebra Mussel, Dreissena polymorpha: A Resource for Invasive Species Research.</title>
        <authorList>
            <person name="McCartney M.A."/>
            <person name="Auch B."/>
            <person name="Kono T."/>
            <person name="Mallez S."/>
            <person name="Zhang Y."/>
            <person name="Obille A."/>
            <person name="Becker A."/>
            <person name="Abrahante J.E."/>
            <person name="Garbe J."/>
            <person name="Badalamenti J.P."/>
            <person name="Herman A."/>
            <person name="Mangelson H."/>
            <person name="Liachko I."/>
            <person name="Sullivan S."/>
            <person name="Sone E.D."/>
            <person name="Koren S."/>
            <person name="Silverstein K.A.T."/>
            <person name="Beckman K.B."/>
            <person name="Gohl D.M."/>
        </authorList>
    </citation>
    <scope>NUCLEOTIDE SEQUENCE</scope>
    <source>
        <strain evidence="2">Duluth1</strain>
        <tissue evidence="2">Whole animal</tissue>
    </source>
</reference>
<feature type="compositionally biased region" description="Polar residues" evidence="1">
    <location>
        <begin position="278"/>
        <end position="300"/>
    </location>
</feature>
<proteinExistence type="predicted"/>
<evidence type="ECO:0000256" key="1">
    <source>
        <dbReference type="SAM" id="MobiDB-lite"/>
    </source>
</evidence>
<feature type="compositionally biased region" description="Basic and acidic residues" evidence="1">
    <location>
        <begin position="29"/>
        <end position="39"/>
    </location>
</feature>
<keyword evidence="4" id="KW-1185">Reference proteome</keyword>
<dbReference type="EMBL" id="JAIWYP010000006">
    <property type="protein sequence ID" value="KAH3805187.1"/>
    <property type="molecule type" value="Genomic_DNA"/>
</dbReference>
<dbReference type="OrthoDB" id="6097938at2759"/>
<gene>
    <name evidence="2" type="ORF">DPMN_133483</name>
    <name evidence="3" type="ORF">DPMN_133591</name>
</gene>
<evidence type="ECO:0000313" key="2">
    <source>
        <dbReference type="EMBL" id="KAH3805187.1"/>
    </source>
</evidence>
<dbReference type="Proteomes" id="UP000828390">
    <property type="component" value="Unassembled WGS sequence"/>
</dbReference>
<sequence length="315" mass="34978">MTTIDGEFYPSPTPKQHPRVKPEASSYAERNRGTMERWFDYSGNDGYESPRPAARNITEEGKKNADTNKGSMNEIMGGYADPVPARHIHPRAVKGEGADIAQQNKGSAMKDLMDNYGKLALDEKPAHKVHGAEAEEYAERNHGSVDHLINNYGVVTPDGPPPKKLGLGGEEVAERHMGAGMGPLMRMEGQRTPHEPKISRLHQKSEGPGWDENPPAVRTRPEAEDISDKQSAEMVGHLMRGEVAPPTVRDPKLPLHMQESVTPRPQTSPLRTRPEAMNNFQKNQSSEMNAIMHGQSSNGTPARRQNRMMQKSEDW</sequence>
<dbReference type="AlphaFoldDB" id="A0A9D4G087"/>
<accession>A0A9D4G087</accession>
<organism evidence="2 4">
    <name type="scientific">Dreissena polymorpha</name>
    <name type="common">Zebra mussel</name>
    <name type="synonym">Mytilus polymorpha</name>
    <dbReference type="NCBI Taxonomy" id="45954"/>
    <lineage>
        <taxon>Eukaryota</taxon>
        <taxon>Metazoa</taxon>
        <taxon>Spiralia</taxon>
        <taxon>Lophotrochozoa</taxon>
        <taxon>Mollusca</taxon>
        <taxon>Bivalvia</taxon>
        <taxon>Autobranchia</taxon>
        <taxon>Heteroconchia</taxon>
        <taxon>Euheterodonta</taxon>
        <taxon>Imparidentia</taxon>
        <taxon>Neoheterodontei</taxon>
        <taxon>Myida</taxon>
        <taxon>Dreissenoidea</taxon>
        <taxon>Dreissenidae</taxon>
        <taxon>Dreissena</taxon>
    </lineage>
</organism>